<evidence type="ECO:0000313" key="5">
    <source>
        <dbReference type="EMBL" id="GLB50447.1"/>
    </source>
</evidence>
<evidence type="ECO:0000256" key="2">
    <source>
        <dbReference type="ARBA" id="ARBA00023027"/>
    </source>
</evidence>
<proteinExistence type="predicted"/>
<keyword evidence="2" id="KW-0520">NAD</keyword>
<accession>A0ABQ5MM31</accession>
<dbReference type="InterPro" id="IPR002204">
    <property type="entry name" value="3-OH-isobutyrate_DH-rel_CS"/>
</dbReference>
<evidence type="ECO:0000259" key="4">
    <source>
        <dbReference type="Pfam" id="PF14833"/>
    </source>
</evidence>
<dbReference type="InterPro" id="IPR029154">
    <property type="entry name" value="HIBADH-like_NADP-bd"/>
</dbReference>
<dbReference type="InterPro" id="IPR006115">
    <property type="entry name" value="6PGDH_NADP-bd"/>
</dbReference>
<evidence type="ECO:0000259" key="3">
    <source>
        <dbReference type="Pfam" id="PF03446"/>
    </source>
</evidence>
<keyword evidence="6" id="KW-1185">Reference proteome</keyword>
<dbReference type="InterPro" id="IPR051265">
    <property type="entry name" value="HIBADH-related_NP60_sf"/>
</dbReference>
<dbReference type="Pfam" id="PF03446">
    <property type="entry name" value="NAD_binding_2"/>
    <property type="match status" value="1"/>
</dbReference>
<dbReference type="Proteomes" id="UP001143543">
    <property type="component" value="Unassembled WGS sequence"/>
</dbReference>
<dbReference type="InterPro" id="IPR015815">
    <property type="entry name" value="HIBADH-related"/>
</dbReference>
<dbReference type="Gene3D" id="3.40.50.720">
    <property type="entry name" value="NAD(P)-binding Rossmann-like Domain"/>
    <property type="match status" value="1"/>
</dbReference>
<dbReference type="InterPro" id="IPR008927">
    <property type="entry name" value="6-PGluconate_DH-like_C_sf"/>
</dbReference>
<dbReference type="Pfam" id="PF14833">
    <property type="entry name" value="NAD_binding_11"/>
    <property type="match status" value="1"/>
</dbReference>
<dbReference type="SUPFAM" id="SSF51735">
    <property type="entry name" value="NAD(P)-binding Rossmann-fold domains"/>
    <property type="match status" value="1"/>
</dbReference>
<keyword evidence="1" id="KW-0560">Oxidoreductase</keyword>
<dbReference type="PANTHER" id="PTHR43580">
    <property type="entry name" value="OXIDOREDUCTASE GLYR1-RELATED"/>
    <property type="match status" value="1"/>
</dbReference>
<dbReference type="InterPro" id="IPR013328">
    <property type="entry name" value="6PGD_dom2"/>
</dbReference>
<dbReference type="Gene3D" id="1.10.1040.10">
    <property type="entry name" value="N-(1-d-carboxylethyl)-l-norvaline Dehydrogenase, domain 2"/>
    <property type="match status" value="1"/>
</dbReference>
<reference evidence="5" key="1">
    <citation type="submission" date="2022-07" db="EMBL/GenBank/DDBJ databases">
        <title>Taxonomy of Novel Oxalotrophic and Methylotrophic Bacteria.</title>
        <authorList>
            <person name="Sahin N."/>
            <person name="Tani A."/>
        </authorList>
    </citation>
    <scope>NUCLEOTIDE SEQUENCE</scope>
    <source>
        <strain evidence="5">Y10</strain>
    </source>
</reference>
<dbReference type="EMBL" id="BRVO01000003">
    <property type="protein sequence ID" value="GLB50447.1"/>
    <property type="molecule type" value="Genomic_DNA"/>
</dbReference>
<comment type="caution">
    <text evidence="5">The sequence shown here is derived from an EMBL/GenBank/DDBJ whole genome shotgun (WGS) entry which is preliminary data.</text>
</comment>
<sequence>MKVGFIGLGIMGSRMAMNLLKGGHKLVIFNRTKEKAIDLIKAGAIWEDSAVAVAGQVDVLITMLENPAVVEKMAVGESGFIKAMKDKAIWIDCSTVNPSFSVMLSELATLRNVSFLDAPVSGSKMPAEKGELIFLVGGNVDDLEKVTPLLDLMGSKIIHVGDHGKGAAMKLMINQMLGQSMLAFSESLSLGMAMGLDKTQAMDVLLESAVSAPILKAFRARIEDEDYTPNFPLKHLQKDLQLFTDTAYELDKATPLTNTAKEVYAMAKQQGMADLDFAAVFKLLST</sequence>
<dbReference type="RefSeq" id="WP_281766072.1">
    <property type="nucleotide sequence ID" value="NZ_BRVO01000003.1"/>
</dbReference>
<gene>
    <name evidence="5" type="primary">ghr</name>
    <name evidence="5" type="ORF">Y10_28150</name>
</gene>
<dbReference type="InterPro" id="IPR036291">
    <property type="entry name" value="NAD(P)-bd_dom_sf"/>
</dbReference>
<dbReference type="PIRSF" id="PIRSF000103">
    <property type="entry name" value="HIBADH"/>
    <property type="match status" value="1"/>
</dbReference>
<dbReference type="SUPFAM" id="SSF48179">
    <property type="entry name" value="6-phosphogluconate dehydrogenase C-terminal domain-like"/>
    <property type="match status" value="1"/>
</dbReference>
<evidence type="ECO:0000313" key="6">
    <source>
        <dbReference type="Proteomes" id="UP001143543"/>
    </source>
</evidence>
<evidence type="ECO:0000256" key="1">
    <source>
        <dbReference type="ARBA" id="ARBA00023002"/>
    </source>
</evidence>
<feature type="domain" description="6-phosphogluconate dehydrogenase NADP-binding" evidence="3">
    <location>
        <begin position="2"/>
        <end position="161"/>
    </location>
</feature>
<organism evidence="5 6">
    <name type="scientific">Neptunitalea lumnitzerae</name>
    <dbReference type="NCBI Taxonomy" id="2965509"/>
    <lineage>
        <taxon>Bacteria</taxon>
        <taxon>Pseudomonadati</taxon>
        <taxon>Bacteroidota</taxon>
        <taxon>Flavobacteriia</taxon>
        <taxon>Flavobacteriales</taxon>
        <taxon>Flavobacteriaceae</taxon>
        <taxon>Neptunitalea</taxon>
    </lineage>
</organism>
<name>A0ABQ5MM31_9FLAO</name>
<feature type="domain" description="3-hydroxyisobutyrate dehydrogenase-like NAD-binding" evidence="4">
    <location>
        <begin position="164"/>
        <end position="284"/>
    </location>
</feature>
<dbReference type="PANTHER" id="PTHR43580:SF2">
    <property type="entry name" value="CYTOKINE-LIKE NUCLEAR FACTOR N-PAC"/>
    <property type="match status" value="1"/>
</dbReference>
<dbReference type="PROSITE" id="PS00895">
    <property type="entry name" value="3_HYDROXYISOBUT_DH"/>
    <property type="match status" value="1"/>
</dbReference>
<protein>
    <submittedName>
        <fullName evidence="5">3-hydroxyisobutyrate dehydrogenase</fullName>
    </submittedName>
</protein>